<evidence type="ECO:0000256" key="7">
    <source>
        <dbReference type="ARBA" id="ARBA00022840"/>
    </source>
</evidence>
<keyword evidence="5" id="KW-0493">Microtubule</keyword>
<name>A0ABR1G5B4_AURAN</name>
<dbReference type="SUPFAM" id="SSF56059">
    <property type="entry name" value="Glutathione synthetase ATP-binding domain-like"/>
    <property type="match status" value="1"/>
</dbReference>
<sequence length="398" mass="45432">MKWKTDSEVAVITQNFTRRCGTRTENEDWNIYWANAATVKGIFHPESGQRLGDAQLINHYPNHYELTRKDLMVKNIKRYLRDASRDATADLPPDFVPVTYMLPADYSLFVEEFRRCPNAMWIMKPANAAQGRGIFIINKLSQIKRWSNGRWANMPLKEAYVISRYIEDPMLIGGKKFDLRLYVLVYQYDAGFARFCNVKYSSQAGELNNPFIHLTNVAIQKHNDDYNVKHGGKWNLQHVRLFVEATWGREASAKLFDDIDRIIIHSLKAVQGSIINDRHCFECYGYDILIDARLCAHLKPWLVEVNASPSLSTTTHSDRVMKMALIRDVLDVVLPKDITNYRGAFTLGPCEDAGGFSVLYDEALEAQLKAEAEQAAPNRGAQRRGSQAGAKQAPSRFF</sequence>
<comment type="similarity">
    <text evidence="2">Belongs to the tubulin polyglutamylase family.</text>
</comment>
<accession>A0ABR1G5B4</accession>
<evidence type="ECO:0000313" key="12">
    <source>
        <dbReference type="EMBL" id="KAK7248502.1"/>
    </source>
</evidence>
<keyword evidence="8" id="KW-0969">Cilium</keyword>
<evidence type="ECO:0000256" key="11">
    <source>
        <dbReference type="SAM" id="MobiDB-lite"/>
    </source>
</evidence>
<keyword evidence="9" id="KW-0206">Cytoskeleton</keyword>
<evidence type="ECO:0000256" key="9">
    <source>
        <dbReference type="ARBA" id="ARBA00023212"/>
    </source>
</evidence>
<evidence type="ECO:0000256" key="5">
    <source>
        <dbReference type="ARBA" id="ARBA00022701"/>
    </source>
</evidence>
<evidence type="ECO:0000256" key="2">
    <source>
        <dbReference type="ARBA" id="ARBA00006118"/>
    </source>
</evidence>
<gene>
    <name evidence="12" type="ORF">SO694_00163044</name>
</gene>
<keyword evidence="4" id="KW-0436">Ligase</keyword>
<evidence type="ECO:0000256" key="8">
    <source>
        <dbReference type="ARBA" id="ARBA00023069"/>
    </source>
</evidence>
<keyword evidence="6" id="KW-0547">Nucleotide-binding</keyword>
<keyword evidence="7" id="KW-0067">ATP-binding</keyword>
<dbReference type="Proteomes" id="UP001363151">
    <property type="component" value="Unassembled WGS sequence"/>
</dbReference>
<evidence type="ECO:0000256" key="6">
    <source>
        <dbReference type="ARBA" id="ARBA00022741"/>
    </source>
</evidence>
<dbReference type="PANTHER" id="PTHR12241:SF31">
    <property type="entry name" value="POLYGLUTAMYLASE COMPLEX SUBUNIT TTLL1"/>
    <property type="match status" value="1"/>
</dbReference>
<dbReference type="Gene3D" id="3.30.470.20">
    <property type="entry name" value="ATP-grasp fold, B domain"/>
    <property type="match status" value="1"/>
</dbReference>
<keyword evidence="13" id="KW-1185">Reference proteome</keyword>
<dbReference type="PROSITE" id="PS51221">
    <property type="entry name" value="TTL"/>
    <property type="match status" value="1"/>
</dbReference>
<evidence type="ECO:0000313" key="13">
    <source>
        <dbReference type="Proteomes" id="UP001363151"/>
    </source>
</evidence>
<evidence type="ECO:0000256" key="4">
    <source>
        <dbReference type="ARBA" id="ARBA00022598"/>
    </source>
</evidence>
<dbReference type="Pfam" id="PF03133">
    <property type="entry name" value="TTL"/>
    <property type="match status" value="1"/>
</dbReference>
<evidence type="ECO:0000256" key="1">
    <source>
        <dbReference type="ARBA" id="ARBA00004120"/>
    </source>
</evidence>
<dbReference type="EMBL" id="JBBJCI010000095">
    <property type="protein sequence ID" value="KAK7248502.1"/>
    <property type="molecule type" value="Genomic_DNA"/>
</dbReference>
<feature type="region of interest" description="Disordered" evidence="11">
    <location>
        <begin position="371"/>
        <end position="398"/>
    </location>
</feature>
<comment type="subcellular location">
    <subcellularLocation>
        <location evidence="1">Cytoplasm</location>
        <location evidence="1">Cytoskeleton</location>
        <location evidence="1">Cilium basal body</location>
    </subcellularLocation>
</comment>
<dbReference type="InterPro" id="IPR004344">
    <property type="entry name" value="TTL/TTLL_fam"/>
</dbReference>
<evidence type="ECO:0000256" key="10">
    <source>
        <dbReference type="ARBA" id="ARBA00023273"/>
    </source>
</evidence>
<evidence type="ECO:0000256" key="3">
    <source>
        <dbReference type="ARBA" id="ARBA00022490"/>
    </source>
</evidence>
<keyword evidence="3" id="KW-0963">Cytoplasm</keyword>
<proteinExistence type="inferred from homology"/>
<comment type="caution">
    <text evidence="12">The sequence shown here is derived from an EMBL/GenBank/DDBJ whole genome shotgun (WGS) entry which is preliminary data.</text>
</comment>
<keyword evidence="10" id="KW-0966">Cell projection</keyword>
<reference evidence="12 13" key="1">
    <citation type="submission" date="2024-03" db="EMBL/GenBank/DDBJ databases">
        <title>Aureococcus anophagefferens CCMP1851 and Kratosvirus quantuckense: Draft genome of a second virus-susceptible host strain in the model system.</title>
        <authorList>
            <person name="Chase E."/>
            <person name="Truchon A.R."/>
            <person name="Schepens W."/>
            <person name="Wilhelm S.W."/>
        </authorList>
    </citation>
    <scope>NUCLEOTIDE SEQUENCE [LARGE SCALE GENOMIC DNA]</scope>
    <source>
        <strain evidence="12 13">CCMP1851</strain>
    </source>
</reference>
<dbReference type="PANTHER" id="PTHR12241">
    <property type="entry name" value="TUBULIN POLYGLUTAMYLASE"/>
    <property type="match status" value="1"/>
</dbReference>
<protein>
    <submittedName>
        <fullName evidence="12">Tubulin tyrosine ligase-like protein</fullName>
    </submittedName>
</protein>
<organism evidence="12 13">
    <name type="scientific">Aureococcus anophagefferens</name>
    <name type="common">Harmful bloom alga</name>
    <dbReference type="NCBI Taxonomy" id="44056"/>
    <lineage>
        <taxon>Eukaryota</taxon>
        <taxon>Sar</taxon>
        <taxon>Stramenopiles</taxon>
        <taxon>Ochrophyta</taxon>
        <taxon>Pelagophyceae</taxon>
        <taxon>Pelagomonadales</taxon>
        <taxon>Pelagomonadaceae</taxon>
        <taxon>Aureococcus</taxon>
    </lineage>
</organism>